<organism evidence="3 4">
    <name type="scientific">Cymbomonas tetramitiformis</name>
    <dbReference type="NCBI Taxonomy" id="36881"/>
    <lineage>
        <taxon>Eukaryota</taxon>
        <taxon>Viridiplantae</taxon>
        <taxon>Chlorophyta</taxon>
        <taxon>Pyramimonadophyceae</taxon>
        <taxon>Pyramimonadales</taxon>
        <taxon>Pyramimonadaceae</taxon>
        <taxon>Cymbomonas</taxon>
    </lineage>
</organism>
<evidence type="ECO:0000256" key="2">
    <source>
        <dbReference type="SAM" id="SignalP"/>
    </source>
</evidence>
<evidence type="ECO:0000313" key="3">
    <source>
        <dbReference type="EMBL" id="KAK3254664.1"/>
    </source>
</evidence>
<gene>
    <name evidence="3" type="ORF">CYMTET_36130</name>
</gene>
<dbReference type="Gene3D" id="1.25.40.10">
    <property type="entry name" value="Tetratricopeptide repeat domain"/>
    <property type="match status" value="1"/>
</dbReference>
<protein>
    <submittedName>
        <fullName evidence="3">Uncharacterized protein</fullName>
    </submittedName>
</protein>
<keyword evidence="4" id="KW-1185">Reference proteome</keyword>
<comment type="caution">
    <text evidence="3">The sequence shown here is derived from an EMBL/GenBank/DDBJ whole genome shotgun (WGS) entry which is preliminary data.</text>
</comment>
<evidence type="ECO:0000313" key="4">
    <source>
        <dbReference type="Proteomes" id="UP001190700"/>
    </source>
</evidence>
<feature type="compositionally biased region" description="Basic and acidic residues" evidence="1">
    <location>
        <begin position="248"/>
        <end position="258"/>
    </location>
</feature>
<feature type="chain" id="PRO_5042078235" evidence="2">
    <location>
        <begin position="21"/>
        <end position="368"/>
    </location>
</feature>
<feature type="signal peptide" evidence="2">
    <location>
        <begin position="1"/>
        <end position="20"/>
    </location>
</feature>
<dbReference type="EMBL" id="LGRX02023308">
    <property type="protein sequence ID" value="KAK3254664.1"/>
    <property type="molecule type" value="Genomic_DNA"/>
</dbReference>
<sequence>MLVPMVYICALRFLSRGAAARSSPSPVTASSAASNVAARTRLQWLWALTGAVLVMLAALTAEQTEVWRNNINFYEQELKVCQISGRKCSYNDLGLELQVRGDCARAIEVLEAGALEEPDSESIWLTLTACYAKEQRLADAMTALDTALTSLPGSAKLLLNKATTTARLCDIEQARQLYRRVLDVDSQWDIAKAGLANLESMQEACERQGKSPARPQKRSLKSPEPADMTLREEEEEERDGEAALLHASPEHVLKDDSPARTPAERVLSSLPGPVVITWPVIFNTGWGVFSRNLIRQMLKAGRQTPIVTTPLQGPSGWTDEMTASFSEEELQLLLRWQSMLFEWMTEMAVQSFSSTQLVRHLPLPIHDA</sequence>
<name>A0AAE0F7M6_9CHLO</name>
<keyword evidence="2" id="KW-0732">Signal</keyword>
<proteinExistence type="predicted"/>
<dbReference type="Proteomes" id="UP001190700">
    <property type="component" value="Unassembled WGS sequence"/>
</dbReference>
<dbReference type="SUPFAM" id="SSF48452">
    <property type="entry name" value="TPR-like"/>
    <property type="match status" value="1"/>
</dbReference>
<feature type="region of interest" description="Disordered" evidence="1">
    <location>
        <begin position="204"/>
        <end position="260"/>
    </location>
</feature>
<evidence type="ECO:0000256" key="1">
    <source>
        <dbReference type="SAM" id="MobiDB-lite"/>
    </source>
</evidence>
<accession>A0AAE0F7M6</accession>
<dbReference type="AlphaFoldDB" id="A0AAE0F7M6"/>
<dbReference type="InterPro" id="IPR011990">
    <property type="entry name" value="TPR-like_helical_dom_sf"/>
</dbReference>
<reference evidence="3 4" key="1">
    <citation type="journal article" date="2015" name="Genome Biol. Evol.">
        <title>Comparative Genomics of a Bacterivorous Green Alga Reveals Evolutionary Causalities and Consequences of Phago-Mixotrophic Mode of Nutrition.</title>
        <authorList>
            <person name="Burns J.A."/>
            <person name="Paasch A."/>
            <person name="Narechania A."/>
            <person name="Kim E."/>
        </authorList>
    </citation>
    <scope>NUCLEOTIDE SEQUENCE [LARGE SCALE GENOMIC DNA]</scope>
    <source>
        <strain evidence="3 4">PLY_AMNH</strain>
    </source>
</reference>